<feature type="region of interest" description="Disordered" evidence="1">
    <location>
        <begin position="65"/>
        <end position="110"/>
    </location>
</feature>
<gene>
    <name evidence="2" type="ORF">ILYODFUR_002805</name>
</gene>
<dbReference type="Proteomes" id="UP001482620">
    <property type="component" value="Unassembled WGS sequence"/>
</dbReference>
<accession>A0ABV0VAJ3</accession>
<dbReference type="EMBL" id="JAHRIQ010104405">
    <property type="protein sequence ID" value="MEQ2254343.1"/>
    <property type="molecule type" value="Genomic_DNA"/>
</dbReference>
<name>A0ABV0VAJ3_9TELE</name>
<sequence length="110" mass="12308">MNKSTEEGISLVATAGDAHNTRQAAQSHTIRNLSGRFLSPASNYSVIPLKYEKTFSKNILTKTRSEKWGQKKSARKQCEPGDEKMSRRVENIDHVMKISAGETNRGKEVD</sequence>
<organism evidence="2 3">
    <name type="scientific">Ilyodon furcidens</name>
    <name type="common">goldbreast splitfin</name>
    <dbReference type="NCBI Taxonomy" id="33524"/>
    <lineage>
        <taxon>Eukaryota</taxon>
        <taxon>Metazoa</taxon>
        <taxon>Chordata</taxon>
        <taxon>Craniata</taxon>
        <taxon>Vertebrata</taxon>
        <taxon>Euteleostomi</taxon>
        <taxon>Actinopterygii</taxon>
        <taxon>Neopterygii</taxon>
        <taxon>Teleostei</taxon>
        <taxon>Neoteleostei</taxon>
        <taxon>Acanthomorphata</taxon>
        <taxon>Ovalentaria</taxon>
        <taxon>Atherinomorphae</taxon>
        <taxon>Cyprinodontiformes</taxon>
        <taxon>Goodeidae</taxon>
        <taxon>Ilyodon</taxon>
    </lineage>
</organism>
<feature type="region of interest" description="Disordered" evidence="1">
    <location>
        <begin position="1"/>
        <end position="28"/>
    </location>
</feature>
<feature type="compositionally biased region" description="Basic and acidic residues" evidence="1">
    <location>
        <begin position="76"/>
        <end position="96"/>
    </location>
</feature>
<proteinExistence type="predicted"/>
<evidence type="ECO:0000256" key="1">
    <source>
        <dbReference type="SAM" id="MobiDB-lite"/>
    </source>
</evidence>
<reference evidence="2 3" key="1">
    <citation type="submission" date="2021-06" db="EMBL/GenBank/DDBJ databases">
        <authorList>
            <person name="Palmer J.M."/>
        </authorList>
    </citation>
    <scope>NUCLEOTIDE SEQUENCE [LARGE SCALE GENOMIC DNA]</scope>
    <source>
        <strain evidence="3">if_2019</strain>
        <tissue evidence="2">Muscle</tissue>
    </source>
</reference>
<evidence type="ECO:0000313" key="3">
    <source>
        <dbReference type="Proteomes" id="UP001482620"/>
    </source>
</evidence>
<protein>
    <submittedName>
        <fullName evidence="2">Uncharacterized protein</fullName>
    </submittedName>
</protein>
<evidence type="ECO:0000313" key="2">
    <source>
        <dbReference type="EMBL" id="MEQ2254343.1"/>
    </source>
</evidence>
<keyword evidence="3" id="KW-1185">Reference proteome</keyword>
<comment type="caution">
    <text evidence="2">The sequence shown here is derived from an EMBL/GenBank/DDBJ whole genome shotgun (WGS) entry which is preliminary data.</text>
</comment>